<evidence type="ECO:0000313" key="3">
    <source>
        <dbReference type="EMBL" id="KAF6150829.1"/>
    </source>
</evidence>
<dbReference type="InterPro" id="IPR012337">
    <property type="entry name" value="RNaseH-like_sf"/>
</dbReference>
<keyword evidence="1" id="KW-0175">Coiled coil</keyword>
<evidence type="ECO:0000313" key="4">
    <source>
        <dbReference type="Proteomes" id="UP000541444"/>
    </source>
</evidence>
<proteinExistence type="predicted"/>
<feature type="region of interest" description="Disordered" evidence="2">
    <location>
        <begin position="518"/>
        <end position="552"/>
    </location>
</feature>
<dbReference type="PANTHER" id="PTHR48475:SF1">
    <property type="entry name" value="RNASE H TYPE-1 DOMAIN-CONTAINING PROTEIN"/>
    <property type="match status" value="1"/>
</dbReference>
<dbReference type="PANTHER" id="PTHR48475">
    <property type="entry name" value="RIBONUCLEASE H"/>
    <property type="match status" value="1"/>
</dbReference>
<feature type="compositionally biased region" description="Basic and acidic residues" evidence="2">
    <location>
        <begin position="532"/>
        <end position="551"/>
    </location>
</feature>
<dbReference type="OrthoDB" id="1933881at2759"/>
<comment type="caution">
    <text evidence="3">The sequence shown here is derived from an EMBL/GenBank/DDBJ whole genome shotgun (WGS) entry which is preliminary data.</text>
</comment>
<accession>A0A7J7M7H8</accession>
<dbReference type="GO" id="GO:0003676">
    <property type="term" value="F:nucleic acid binding"/>
    <property type="evidence" value="ECO:0007669"/>
    <property type="project" value="InterPro"/>
</dbReference>
<sequence length="923" mass="106126">MIKIHQINNSSRFKCRRLSECCNFTPQDKEAKLLPESSNRQLGISFEDCDISNVKFSYHDALVAMFKMKRFVIHTMMIDTGNEEIAEDPPTKVFDKRAEWVTRKCWRLLTDGSAGLAGSGIRIVLITPSKYKIKKLICLDFEVSSNITEYKALIHGLDLILELSIPELLVYIDFLLFVYHYTEQYQQNVKKIDYAALITDRRLKLKCFRNQSLEMSITTPIPPTYQCLSKEEAVEADEDLYYKLIFHVFVLAGEERWDCLHTLVEDRVRASYASSFGYDAELLVRECELKGLDVRSRKLEYAHYFYEAFFHELIRDAVERERCIDESISLEYFDGDVRSNLSEGFLCYLPQLEYGLSLPHTNLAKGIINTIGAYPVQLNGNMWEVITVCDHLNDKWEREGKVRRITLKDVLQFYGVKNYKASRESYFYVSATRCCFFNLNLAGRTWNENIICVKGNYHQRDDEEPLDLWFRIVKKSVKSKVEMKESLLNEVVEEETKLELVLEGLGLSRKKRVDSLSKKVMPASGTTGSGEVTKDKRRKVEPSRESREKVVEGQSAVVDDLKEVVERARLAVLHGEEDTSKMVARLVKGIWLGIEEEKSELKKVETKANLGEMVEERDRLGHHLMLKGYSEEGVDAIKVNTYVEEENEEETEAVGIVDGLDGVSYQTVLDNQRDDVDLPKGGSEKAIREMSLRIKDLESGLTRERKTFKALLSTQAELQEFAEQFDKMKEANENREDQYVKAHFKLVEVTQAISDLTLQVEEKDAEINKGLKELAEVIESTKKVEAREHSGGSRTEAKIPLVRGDVVSLSGRIKELKSDASCIQRHVQKGNANLRECHLKLDATLIREKVLEGEIKAKESQVERKEELLKDILVREELNTEIQRLYARVADLEAIYLAESAKYIKKLEENVMYHAKVDAEMTK</sequence>
<feature type="coiled-coil region" evidence="1">
    <location>
        <begin position="711"/>
        <end position="766"/>
    </location>
</feature>
<dbReference type="Proteomes" id="UP000541444">
    <property type="component" value="Unassembled WGS sequence"/>
</dbReference>
<protein>
    <submittedName>
        <fullName evidence="3">Uncharacterized protein</fullName>
    </submittedName>
</protein>
<gene>
    <name evidence="3" type="ORF">GIB67_020912</name>
</gene>
<feature type="coiled-coil region" evidence="1">
    <location>
        <begin position="848"/>
        <end position="895"/>
    </location>
</feature>
<evidence type="ECO:0000256" key="2">
    <source>
        <dbReference type="SAM" id="MobiDB-lite"/>
    </source>
</evidence>
<dbReference type="AlphaFoldDB" id="A0A7J7M7H8"/>
<dbReference type="InterPro" id="IPR036397">
    <property type="entry name" value="RNaseH_sf"/>
</dbReference>
<keyword evidence="4" id="KW-1185">Reference proteome</keyword>
<reference evidence="3 4" key="1">
    <citation type="journal article" date="2020" name="IScience">
        <title>Genome Sequencing of the Endangered Kingdonia uniflora (Circaeasteraceae, Ranunculales) Reveals Potential Mechanisms of Evolutionary Specialization.</title>
        <authorList>
            <person name="Sun Y."/>
            <person name="Deng T."/>
            <person name="Zhang A."/>
            <person name="Moore M.J."/>
            <person name="Landis J.B."/>
            <person name="Lin N."/>
            <person name="Zhang H."/>
            <person name="Zhang X."/>
            <person name="Huang J."/>
            <person name="Zhang X."/>
            <person name="Sun H."/>
            <person name="Wang H."/>
        </authorList>
    </citation>
    <scope>NUCLEOTIDE SEQUENCE [LARGE SCALE GENOMIC DNA]</scope>
    <source>
        <strain evidence="3">TB1705</strain>
        <tissue evidence="3">Leaf</tissue>
    </source>
</reference>
<evidence type="ECO:0000256" key="1">
    <source>
        <dbReference type="SAM" id="Coils"/>
    </source>
</evidence>
<dbReference type="SUPFAM" id="SSF53098">
    <property type="entry name" value="Ribonuclease H-like"/>
    <property type="match status" value="1"/>
</dbReference>
<dbReference type="EMBL" id="JACGCM010001726">
    <property type="protein sequence ID" value="KAF6150829.1"/>
    <property type="molecule type" value="Genomic_DNA"/>
</dbReference>
<name>A0A7J7M7H8_9MAGN</name>
<dbReference type="Gene3D" id="3.30.420.10">
    <property type="entry name" value="Ribonuclease H-like superfamily/Ribonuclease H"/>
    <property type="match status" value="1"/>
</dbReference>
<organism evidence="3 4">
    <name type="scientific">Kingdonia uniflora</name>
    <dbReference type="NCBI Taxonomy" id="39325"/>
    <lineage>
        <taxon>Eukaryota</taxon>
        <taxon>Viridiplantae</taxon>
        <taxon>Streptophyta</taxon>
        <taxon>Embryophyta</taxon>
        <taxon>Tracheophyta</taxon>
        <taxon>Spermatophyta</taxon>
        <taxon>Magnoliopsida</taxon>
        <taxon>Ranunculales</taxon>
        <taxon>Circaeasteraceae</taxon>
        <taxon>Kingdonia</taxon>
    </lineage>
</organism>